<dbReference type="InterPro" id="IPR056877">
    <property type="entry name" value="Med14_C"/>
</dbReference>
<accession>A0A915ITC0</accession>
<evidence type="ECO:0000313" key="2">
    <source>
        <dbReference type="Proteomes" id="UP000887565"/>
    </source>
</evidence>
<dbReference type="WBParaSite" id="nRc.2.0.1.t17288-RA">
    <property type="protein sequence ID" value="nRc.2.0.1.t17288-RA"/>
    <property type="gene ID" value="nRc.2.0.1.g17288"/>
</dbReference>
<evidence type="ECO:0000259" key="1">
    <source>
        <dbReference type="Pfam" id="PF25069"/>
    </source>
</evidence>
<dbReference type="Pfam" id="PF25069">
    <property type="entry name" value="Med14_C"/>
    <property type="match status" value="1"/>
</dbReference>
<reference evidence="3" key="1">
    <citation type="submission" date="2022-11" db="UniProtKB">
        <authorList>
            <consortium name="WormBaseParasite"/>
        </authorList>
    </citation>
    <scope>IDENTIFICATION</scope>
</reference>
<organism evidence="2 3">
    <name type="scientific">Romanomermis culicivorax</name>
    <name type="common">Nematode worm</name>
    <dbReference type="NCBI Taxonomy" id="13658"/>
    <lineage>
        <taxon>Eukaryota</taxon>
        <taxon>Metazoa</taxon>
        <taxon>Ecdysozoa</taxon>
        <taxon>Nematoda</taxon>
        <taxon>Enoplea</taxon>
        <taxon>Dorylaimia</taxon>
        <taxon>Mermithida</taxon>
        <taxon>Mermithoidea</taxon>
        <taxon>Mermithidae</taxon>
        <taxon>Romanomermis</taxon>
    </lineage>
</organism>
<dbReference type="Proteomes" id="UP000887565">
    <property type="component" value="Unplaced"/>
</dbReference>
<name>A0A915ITC0_ROMCU</name>
<feature type="domain" description="Mediator of RNA polymerase II transcription subunit 14 C-terminal" evidence="1">
    <location>
        <begin position="39"/>
        <end position="196"/>
    </location>
</feature>
<sequence length="198" mass="22513">MDDLRSVEQYFAQFVAPMYNFNAIQSLLRLLMLSHKAHSSMLKSVLCLMKHQLNPHPEQGMMWRPSLCLLTPPLNMMIPPFVPALNSQLVLQPGSHAIVASQPGNKVLFWLKLTNVSNPENQVIFPLRYDGDSNEIQVFIANPGLFAQQQQTNNLQFVLINNVNNILKRQITAYQAVNECCMWPAIRDLSKNLELPSN</sequence>
<keyword evidence="2" id="KW-1185">Reference proteome</keyword>
<protein>
    <submittedName>
        <fullName evidence="3">Major sperm protein</fullName>
    </submittedName>
</protein>
<proteinExistence type="predicted"/>
<dbReference type="AlphaFoldDB" id="A0A915ITC0"/>
<evidence type="ECO:0000313" key="3">
    <source>
        <dbReference type="WBParaSite" id="nRc.2.0.1.t17288-RA"/>
    </source>
</evidence>